<accession>A0A645DF40</accession>
<dbReference type="EMBL" id="VSSQ01035576">
    <property type="protein sequence ID" value="MPM87835.1"/>
    <property type="molecule type" value="Genomic_DNA"/>
</dbReference>
<gene>
    <name evidence="1" type="ORF">SDC9_134935</name>
</gene>
<proteinExistence type="predicted"/>
<comment type="caution">
    <text evidence="1">The sequence shown here is derived from an EMBL/GenBank/DDBJ whole genome shotgun (WGS) entry which is preliminary data.</text>
</comment>
<organism evidence="1">
    <name type="scientific">bioreactor metagenome</name>
    <dbReference type="NCBI Taxonomy" id="1076179"/>
    <lineage>
        <taxon>unclassified sequences</taxon>
        <taxon>metagenomes</taxon>
        <taxon>ecological metagenomes</taxon>
    </lineage>
</organism>
<sequence>MADVSSDAAEMDELLIRAIAEEAAFYAKYDPQMFAKATCKRSFTNHWQKKNRVFLASGSSEA</sequence>
<dbReference type="AlphaFoldDB" id="A0A645DF40"/>
<evidence type="ECO:0000313" key="1">
    <source>
        <dbReference type="EMBL" id="MPM87835.1"/>
    </source>
</evidence>
<protein>
    <submittedName>
        <fullName evidence="1">Uncharacterized protein</fullName>
    </submittedName>
</protein>
<name>A0A645DF40_9ZZZZ</name>
<reference evidence="1" key="1">
    <citation type="submission" date="2019-08" db="EMBL/GenBank/DDBJ databases">
        <authorList>
            <person name="Kucharzyk K."/>
            <person name="Murdoch R.W."/>
            <person name="Higgins S."/>
            <person name="Loffler F."/>
        </authorList>
    </citation>
    <scope>NUCLEOTIDE SEQUENCE</scope>
</reference>